<dbReference type="SMART" id="SM00028">
    <property type="entry name" value="TPR"/>
    <property type="match status" value="9"/>
</dbReference>
<protein>
    <submittedName>
        <fullName evidence="2">Tetratricopeptide repeat protein</fullName>
    </submittedName>
</protein>
<gene>
    <name evidence="2" type="ORF">FIM25_01440</name>
</gene>
<evidence type="ECO:0000313" key="3">
    <source>
        <dbReference type="Proteomes" id="UP000321899"/>
    </source>
</evidence>
<dbReference type="Pfam" id="PF13432">
    <property type="entry name" value="TPR_16"/>
    <property type="match status" value="2"/>
</dbReference>
<dbReference type="InterPro" id="IPR019734">
    <property type="entry name" value="TPR_rpt"/>
</dbReference>
<dbReference type="PANTHER" id="PTHR12558:SF13">
    <property type="entry name" value="CELL DIVISION CYCLE PROTEIN 27 HOMOLOG"/>
    <property type="match status" value="1"/>
</dbReference>
<sequence length="833" mass="93435">MDRILMVKFMKMLCRVWLGGIFFFMLVLPVAAASLLEGIELAENPARIALRFDRDVQWRVFQTGPRELVVALAGASVARDLARSGSALPVVQRIVYKRTADGDATLIVETGPAIRSVETRWRGGVRILEIYLYPEVQQVHKVPRGSLEQRRRVDTALREVKPADPEADRVAVARDRAKSIRVESLQEEKSPLDLDGYGGIDTLLDAVLASPCGGGVHVRVAVRNIREGMCGQGLDTLAQGLMDGCGDVFDYLSAWCDFDSVLRPVEQLALARNLVSLAMKNPGSDYLPWAYAMLGVLYHRMGNDPVGMGYFELLREKEPEFAGMPEILLNLGRMYMRIQRLDEAEPLLRDLVASYGDTVFAQDARMELGRLLFERKRYFDTLKMLETLLHETPDRIFKDKDLLLLVGNSHFHTGSYAKAIESLTRAYNDFPDMAERSLVLTRIADSYAFLEEKDKAKKLYEFVRELFPGSDGFVISSIRLAELLEDREKKDELFEMVIRDYPDHPLARLALMRLAESRYEAGEYSASVNLIRRLLVADPRALRRGALDLMGRSLEALFDEFLSVGLYPEVIRRYEMEKGPLYEMEKPELHAQVGRAFLEGHLYPQAVNHYRRAEMLFGGAAVPPEIRFRYGVAAKGAGDGEMALAQLTLFLRAVPGDPLRSSLALGHIGDIRLETGELDAALKAYQDAASLAETAENKVVFLFSAAKILREKGQRQKEAEILERALAFSDLESQDSPDLHFTILRSLGEARVAQGKYAEASGAYGKAEAIPGIAVADRNAVRFRLAEVLERTGDTVDARRLYEFLIEDADPLWGSMARERLAGMRIENKLLDS</sequence>
<dbReference type="Gene3D" id="1.25.40.10">
    <property type="entry name" value="Tetratricopeptide repeat domain"/>
    <property type="match status" value="4"/>
</dbReference>
<proteinExistence type="predicted"/>
<dbReference type="InterPro" id="IPR011990">
    <property type="entry name" value="TPR-like_helical_dom_sf"/>
</dbReference>
<keyword evidence="3" id="KW-1185">Reference proteome</keyword>
<evidence type="ECO:0000313" key="2">
    <source>
        <dbReference type="EMBL" id="TYT76243.1"/>
    </source>
</evidence>
<dbReference type="EMBL" id="VDMB01000001">
    <property type="protein sequence ID" value="TYT76243.1"/>
    <property type="molecule type" value="Genomic_DNA"/>
</dbReference>
<dbReference type="PROSITE" id="PS50005">
    <property type="entry name" value="TPR"/>
    <property type="match status" value="2"/>
</dbReference>
<dbReference type="RefSeq" id="WP_139445412.1">
    <property type="nucleotide sequence ID" value="NZ_VDMB01000001.1"/>
</dbReference>
<name>A0A5Q4VH27_9BACT</name>
<organism evidence="2 3">
    <name type="scientific">Desulfobotulus mexicanus</name>
    <dbReference type="NCBI Taxonomy" id="2586642"/>
    <lineage>
        <taxon>Bacteria</taxon>
        <taxon>Pseudomonadati</taxon>
        <taxon>Thermodesulfobacteriota</taxon>
        <taxon>Desulfobacteria</taxon>
        <taxon>Desulfobacterales</taxon>
        <taxon>Desulfobacteraceae</taxon>
        <taxon>Desulfobotulus</taxon>
    </lineage>
</organism>
<comment type="caution">
    <text evidence="2">The sequence shown here is derived from an EMBL/GenBank/DDBJ whole genome shotgun (WGS) entry which is preliminary data.</text>
</comment>
<dbReference type="OrthoDB" id="5410552at2"/>
<dbReference type="SUPFAM" id="SSF48452">
    <property type="entry name" value="TPR-like"/>
    <property type="match status" value="2"/>
</dbReference>
<reference evidence="2 3" key="1">
    <citation type="submission" date="2019-06" db="EMBL/GenBank/DDBJ databases">
        <title>Desulfobotulus mexicanus sp. nov., a novel sulfate-reducing bacterium isolated from the sediment of an alkaline crater lake in Mexico.</title>
        <authorList>
            <person name="Hirschler-Rea A."/>
        </authorList>
    </citation>
    <scope>NUCLEOTIDE SEQUENCE [LARGE SCALE GENOMIC DNA]</scope>
    <source>
        <strain evidence="2 3">PAR22N</strain>
    </source>
</reference>
<dbReference type="PANTHER" id="PTHR12558">
    <property type="entry name" value="CELL DIVISION CYCLE 16,23,27"/>
    <property type="match status" value="1"/>
</dbReference>
<dbReference type="AlphaFoldDB" id="A0A5Q4VH27"/>
<feature type="repeat" description="TPR" evidence="1">
    <location>
        <begin position="662"/>
        <end position="695"/>
    </location>
</feature>
<dbReference type="Proteomes" id="UP000321899">
    <property type="component" value="Unassembled WGS sequence"/>
</dbReference>
<accession>A0A5Q4VH27</accession>
<keyword evidence="1" id="KW-0802">TPR repeat</keyword>
<evidence type="ECO:0000256" key="1">
    <source>
        <dbReference type="PROSITE-ProRule" id="PRU00339"/>
    </source>
</evidence>
<feature type="repeat" description="TPR" evidence="1">
    <location>
        <begin position="400"/>
        <end position="433"/>
    </location>
</feature>